<keyword evidence="2" id="KW-1185">Reference proteome</keyword>
<reference evidence="1 2" key="1">
    <citation type="submission" date="2016-03" db="EMBL/GenBank/DDBJ databases">
        <title>EvidentialGene: Evidence-directed Construction of Genes on Genomes.</title>
        <authorList>
            <person name="Gilbert D.G."/>
            <person name="Choi J.-H."/>
            <person name="Mockaitis K."/>
            <person name="Colbourne J."/>
            <person name="Pfrender M."/>
        </authorList>
    </citation>
    <scope>NUCLEOTIDE SEQUENCE [LARGE SCALE GENOMIC DNA]</scope>
    <source>
        <strain evidence="1 2">Xinb3</strain>
        <tissue evidence="1">Complete organism</tissue>
    </source>
</reference>
<name>A0A162BXE9_9CRUS</name>
<proteinExistence type="predicted"/>
<dbReference type="AlphaFoldDB" id="A0A162BXE9"/>
<dbReference type="AntiFam" id="ANF00014">
    <property type="entry name" value="tRNA translation"/>
</dbReference>
<sequence length="91" mass="9884">MTGSNRRPPACKAGALPAELIPRDLFKSVVGLAGFEPATPALSRRCSNRLSYRPTRFLRALPLSNARLLRPARQAHAITLMLYSQPISVGA</sequence>
<protein>
    <submittedName>
        <fullName evidence="1">Uncharacterized protein</fullName>
    </submittedName>
</protein>
<evidence type="ECO:0000313" key="1">
    <source>
        <dbReference type="EMBL" id="KZR98650.1"/>
    </source>
</evidence>
<comment type="caution">
    <text evidence="1">The sequence shown here is derived from an EMBL/GenBank/DDBJ whole genome shotgun (WGS) entry which is preliminary data.</text>
</comment>
<gene>
    <name evidence="1" type="ORF">APZ42_005833</name>
</gene>
<evidence type="ECO:0000313" key="2">
    <source>
        <dbReference type="Proteomes" id="UP000076858"/>
    </source>
</evidence>
<organism evidence="1 2">
    <name type="scientific">Daphnia magna</name>
    <dbReference type="NCBI Taxonomy" id="35525"/>
    <lineage>
        <taxon>Eukaryota</taxon>
        <taxon>Metazoa</taxon>
        <taxon>Ecdysozoa</taxon>
        <taxon>Arthropoda</taxon>
        <taxon>Crustacea</taxon>
        <taxon>Branchiopoda</taxon>
        <taxon>Diplostraca</taxon>
        <taxon>Cladocera</taxon>
        <taxon>Anomopoda</taxon>
        <taxon>Daphniidae</taxon>
        <taxon>Daphnia</taxon>
    </lineage>
</organism>
<dbReference type="Proteomes" id="UP000076858">
    <property type="component" value="Unassembled WGS sequence"/>
</dbReference>
<dbReference type="EMBL" id="LRGB01016300">
    <property type="protein sequence ID" value="KZR98650.1"/>
    <property type="molecule type" value="Genomic_DNA"/>
</dbReference>
<accession>A0A162BXE9</accession>
<dbReference type="AntiFam" id="ANF00011">
    <property type="entry name" value="tRNA translation"/>
</dbReference>